<dbReference type="Proteomes" id="UP000280834">
    <property type="component" value="Unassembled WGS sequence"/>
</dbReference>
<gene>
    <name evidence="1" type="ORF">BTMF_LOCUS1977</name>
</gene>
<proteinExistence type="predicted"/>
<accession>A0A3P7STY8</accession>
<evidence type="ECO:0000313" key="2">
    <source>
        <dbReference type="Proteomes" id="UP000280834"/>
    </source>
</evidence>
<dbReference type="AlphaFoldDB" id="A0A3P7STY8"/>
<evidence type="ECO:0000313" key="1">
    <source>
        <dbReference type="EMBL" id="VDO11491.1"/>
    </source>
</evidence>
<sequence length="34" mass="3570">MSASAFRIGIPHLKNGSSISGLASLPDLFKVHAF</sequence>
<keyword evidence="2" id="KW-1185">Reference proteome</keyword>
<organism evidence="1 2">
    <name type="scientific">Brugia timori</name>
    <dbReference type="NCBI Taxonomy" id="42155"/>
    <lineage>
        <taxon>Eukaryota</taxon>
        <taxon>Metazoa</taxon>
        <taxon>Ecdysozoa</taxon>
        <taxon>Nematoda</taxon>
        <taxon>Chromadorea</taxon>
        <taxon>Rhabditida</taxon>
        <taxon>Spirurina</taxon>
        <taxon>Spiruromorpha</taxon>
        <taxon>Filarioidea</taxon>
        <taxon>Onchocercidae</taxon>
        <taxon>Brugia</taxon>
    </lineage>
</organism>
<reference evidence="1 2" key="1">
    <citation type="submission" date="2018-11" db="EMBL/GenBank/DDBJ databases">
        <authorList>
            <consortium name="Pathogen Informatics"/>
        </authorList>
    </citation>
    <scope>NUCLEOTIDE SEQUENCE [LARGE SCALE GENOMIC DNA]</scope>
</reference>
<dbReference type="EMBL" id="UZAG01001517">
    <property type="protein sequence ID" value="VDO11491.1"/>
    <property type="molecule type" value="Genomic_DNA"/>
</dbReference>
<protein>
    <submittedName>
        <fullName evidence="1">Uncharacterized protein</fullName>
    </submittedName>
</protein>
<name>A0A3P7STY8_9BILA</name>